<dbReference type="InterPro" id="IPR027484">
    <property type="entry name" value="PInositol-4-P-5-kinase_N"/>
</dbReference>
<organism evidence="4">
    <name type="scientific">Skeletonema marinoi</name>
    <dbReference type="NCBI Taxonomy" id="267567"/>
    <lineage>
        <taxon>Eukaryota</taxon>
        <taxon>Sar</taxon>
        <taxon>Stramenopiles</taxon>
        <taxon>Ochrophyta</taxon>
        <taxon>Bacillariophyta</taxon>
        <taxon>Coscinodiscophyceae</taxon>
        <taxon>Thalassiosirophycidae</taxon>
        <taxon>Thalassiosirales</taxon>
        <taxon>Skeletonemataceae</taxon>
        <taxon>Skeletonema</taxon>
        <taxon>Skeletonema marinoi-dohrnii complex</taxon>
    </lineage>
</organism>
<feature type="signal peptide" evidence="2">
    <location>
        <begin position="1"/>
        <end position="26"/>
    </location>
</feature>
<dbReference type="InterPro" id="IPR027483">
    <property type="entry name" value="PInositol-4-P-4/5-kinase_C_sf"/>
</dbReference>
<dbReference type="Gene3D" id="3.30.810.10">
    <property type="entry name" value="2-Layer Sandwich"/>
    <property type="match status" value="1"/>
</dbReference>
<dbReference type="PANTHER" id="PTHR23086:SF8">
    <property type="entry name" value="PHOSPHATIDYLINOSITOL 5-PHOSPHATE 4-KINASE, ISOFORM A"/>
    <property type="match status" value="1"/>
</dbReference>
<dbReference type="EMBL" id="HBGZ01027942">
    <property type="protein sequence ID" value="CAD9624713.1"/>
    <property type="molecule type" value="Transcribed_RNA"/>
</dbReference>
<keyword evidence="1" id="KW-0808">Transferase</keyword>
<dbReference type="GO" id="GO:0046854">
    <property type="term" value="P:phosphatidylinositol phosphate biosynthetic process"/>
    <property type="evidence" value="ECO:0007669"/>
    <property type="project" value="TreeGrafter"/>
</dbReference>
<dbReference type="Pfam" id="PF01504">
    <property type="entry name" value="PIP5K"/>
    <property type="match status" value="1"/>
</dbReference>
<dbReference type="Gene3D" id="3.30.800.10">
    <property type="entry name" value="Phosphatidylinositol Phosphate Kinase II Beta"/>
    <property type="match status" value="1"/>
</dbReference>
<dbReference type="SUPFAM" id="SSF56104">
    <property type="entry name" value="SAICAR synthase-like"/>
    <property type="match status" value="1"/>
</dbReference>
<feature type="chain" id="PRO_5031225910" description="PIPK domain-containing protein" evidence="2">
    <location>
        <begin position="27"/>
        <end position="685"/>
    </location>
</feature>
<keyword evidence="1" id="KW-0067">ATP-binding</keyword>
<keyword evidence="1" id="KW-0418">Kinase</keyword>
<dbReference type="GO" id="GO:0005886">
    <property type="term" value="C:plasma membrane"/>
    <property type="evidence" value="ECO:0007669"/>
    <property type="project" value="TreeGrafter"/>
</dbReference>
<proteinExistence type="predicted"/>
<protein>
    <recommendedName>
        <fullName evidence="3">PIPK domain-containing protein</fullName>
    </recommendedName>
</protein>
<dbReference type="AlphaFoldDB" id="A0A7S2PYN0"/>
<dbReference type="CDD" id="cd00139">
    <property type="entry name" value="PIPKc"/>
    <property type="match status" value="1"/>
</dbReference>
<keyword evidence="1" id="KW-0547">Nucleotide-binding</keyword>
<name>A0A7S2PYN0_9STRA</name>
<dbReference type="InterPro" id="IPR002498">
    <property type="entry name" value="PInositol-4-P-4/5-kinase_core"/>
</dbReference>
<dbReference type="PANTHER" id="PTHR23086">
    <property type="entry name" value="PHOSPHATIDYLINOSITOL-4-PHOSPHATE 5-KINASE"/>
    <property type="match status" value="1"/>
</dbReference>
<dbReference type="SMART" id="SM00330">
    <property type="entry name" value="PIPKc"/>
    <property type="match status" value="1"/>
</dbReference>
<gene>
    <name evidence="4" type="ORF">SMAR0320_LOCUS19892</name>
</gene>
<keyword evidence="2" id="KW-0732">Signal</keyword>
<sequence>MVHLPSPDGIASALSLILATLASLRAASRLEQRICNNGSIGLMDGPPILGPKILNRGTNSSTFNGTSLTNGIGSTDGGQVINASPLWEHTEAFRFAAILGLVFDDASLDDDTKSSTFSNVIRNDVLRDDSSTDDDLATAIEAGLCRDTRGGGIAAKRYSETTKRKDDHKSRNAVISISNWFVRELSAPFAAIPAWRRLLRSLRERKEQQNTRKSRWPSLIIEWPRFLLTGKSDNDRFYDPSKLDFDATISGDVRIPCVVDHPTKKKAQSLSLKTVRVKSFAPNTFRDLRNKCFGVSEKEYAKSILNIAENGVRMENEFGEQMCRSDDDVTVANLIDTIIHRRRLFRRSSPKTLPYISFQSNSKGAARSGTFFFFTSDGAYMVKTVKKEEAKAFVEMLPKYHRFMSKRVNSQNSLLTRFCGMYSVQSVSEEGGHSSTENEDKWDGGLFSSTRDLSTDIADDERVYVVMNSVFPPQASSFITRRFDLKGSTVGRECSAEEIQTKGANAVLKDLNLKREVQLELEESASDQRKKKQSRYGIHIGSRKKAALLAQLERDVTLLKDCGVLDYSLLVGVADTTLPKRSGGTNQAPSALQHFFRWMDAPMPYYGAGSTKVDGGNLSSIRGTLMGKDVIYYMGVIDFLQPWTVKKRLERDLKGLVGYDKTAISCVAPSDYSTRFLSFIDSHVT</sequence>
<dbReference type="PROSITE" id="PS51455">
    <property type="entry name" value="PIPK"/>
    <property type="match status" value="1"/>
</dbReference>
<dbReference type="GO" id="GO:0016308">
    <property type="term" value="F:1-phosphatidylinositol-4-phosphate 5-kinase activity"/>
    <property type="evidence" value="ECO:0007669"/>
    <property type="project" value="TreeGrafter"/>
</dbReference>
<evidence type="ECO:0000313" key="4">
    <source>
        <dbReference type="EMBL" id="CAD9624713.1"/>
    </source>
</evidence>
<dbReference type="GO" id="GO:0005524">
    <property type="term" value="F:ATP binding"/>
    <property type="evidence" value="ECO:0007669"/>
    <property type="project" value="UniProtKB-UniRule"/>
</dbReference>
<feature type="domain" description="PIPK" evidence="3">
    <location>
        <begin position="260"/>
        <end position="684"/>
    </location>
</feature>
<evidence type="ECO:0000256" key="1">
    <source>
        <dbReference type="PROSITE-ProRule" id="PRU00781"/>
    </source>
</evidence>
<evidence type="ECO:0000259" key="3">
    <source>
        <dbReference type="PROSITE" id="PS51455"/>
    </source>
</evidence>
<accession>A0A7S2PYN0</accession>
<reference evidence="4" key="1">
    <citation type="submission" date="2021-01" db="EMBL/GenBank/DDBJ databases">
        <authorList>
            <person name="Corre E."/>
            <person name="Pelletier E."/>
            <person name="Niang G."/>
            <person name="Scheremetjew M."/>
            <person name="Finn R."/>
            <person name="Kale V."/>
            <person name="Holt S."/>
            <person name="Cochrane G."/>
            <person name="Meng A."/>
            <person name="Brown T."/>
            <person name="Cohen L."/>
        </authorList>
    </citation>
    <scope>NUCLEOTIDE SEQUENCE</scope>
    <source>
        <strain evidence="4">SM1012Den-03</strain>
    </source>
</reference>
<dbReference type="InterPro" id="IPR023610">
    <property type="entry name" value="PInositol-4/5-P-5/4-kinase"/>
</dbReference>
<evidence type="ECO:0000256" key="2">
    <source>
        <dbReference type="SAM" id="SignalP"/>
    </source>
</evidence>